<dbReference type="Proteomes" id="UP000190285">
    <property type="component" value="Unassembled WGS sequence"/>
</dbReference>
<evidence type="ECO:0000256" key="10">
    <source>
        <dbReference type="ARBA" id="ARBA00023136"/>
    </source>
</evidence>
<feature type="transmembrane region" description="Helical" evidence="12">
    <location>
        <begin position="154"/>
        <end position="173"/>
    </location>
</feature>
<evidence type="ECO:0000256" key="11">
    <source>
        <dbReference type="ARBA" id="ARBA00023225"/>
    </source>
</evidence>
<evidence type="ECO:0000313" key="13">
    <source>
        <dbReference type="EMBL" id="SKC74302.1"/>
    </source>
</evidence>
<dbReference type="Gene3D" id="3.40.1690.10">
    <property type="entry name" value="secretion proteins EscU"/>
    <property type="match status" value="1"/>
</dbReference>
<feature type="transmembrane region" description="Helical" evidence="12">
    <location>
        <begin position="42"/>
        <end position="60"/>
    </location>
</feature>
<dbReference type="NCBIfam" id="TIGR00328">
    <property type="entry name" value="flhB"/>
    <property type="match status" value="1"/>
</dbReference>
<dbReference type="PANTHER" id="PTHR30531:SF12">
    <property type="entry name" value="FLAGELLAR BIOSYNTHETIC PROTEIN FLHB"/>
    <property type="match status" value="1"/>
</dbReference>
<dbReference type="RefSeq" id="WP_079492442.1">
    <property type="nucleotide sequence ID" value="NZ_FUZT01000006.1"/>
</dbReference>
<evidence type="ECO:0000256" key="2">
    <source>
        <dbReference type="ARBA" id="ARBA00010690"/>
    </source>
</evidence>
<keyword evidence="13" id="KW-0966">Cell projection</keyword>
<keyword evidence="14" id="KW-1185">Reference proteome</keyword>
<feature type="transmembrane region" description="Helical" evidence="12">
    <location>
        <begin position="94"/>
        <end position="117"/>
    </location>
</feature>
<dbReference type="GO" id="GO:0044780">
    <property type="term" value="P:bacterial-type flagellum assembly"/>
    <property type="evidence" value="ECO:0007669"/>
    <property type="project" value="InterPro"/>
</dbReference>
<evidence type="ECO:0000256" key="7">
    <source>
        <dbReference type="ARBA" id="ARBA00022795"/>
    </source>
</evidence>
<dbReference type="OrthoDB" id="9807950at2"/>
<dbReference type="GO" id="GO:0005886">
    <property type="term" value="C:plasma membrane"/>
    <property type="evidence" value="ECO:0007669"/>
    <property type="project" value="UniProtKB-SubCell"/>
</dbReference>
<dbReference type="PANTHER" id="PTHR30531">
    <property type="entry name" value="FLAGELLAR BIOSYNTHETIC PROTEIN FLHB"/>
    <property type="match status" value="1"/>
</dbReference>
<keyword evidence="13" id="KW-0969">Cilium</keyword>
<dbReference type="SUPFAM" id="SSF160544">
    <property type="entry name" value="EscU C-terminal domain-like"/>
    <property type="match status" value="1"/>
</dbReference>
<keyword evidence="11 12" id="KW-1006">Bacterial flagellum protein export</keyword>
<evidence type="ECO:0000256" key="1">
    <source>
        <dbReference type="ARBA" id="ARBA00004651"/>
    </source>
</evidence>
<sequence>MNHFRINLQLFNEEKTEKATPKKRREAREKGQVLQSKEINSALILIIAFLAINFLNKYWFKEFYLFYHKVLNYSSNIGVAYSYRNITAFLNETLLLIIKLSLPLLLISMAVGLICNYMQVGFLFTTKTLAVKFDKLNPISGFKQMFSVKSLVELLKSLLKTSILIYITASYLLKEYGNIIKVFDMDIPQMMKYAWGLILNIAIRSGIVLIILAVFDYFFKKWEYEKGLKMSKHEIKEEYKQTEGDPQIKSKIKEKQRQIAMRRMMQDIPKADVVITNPTHFAVALAYNDDSYEAPQVIAKGKDLIAQNIKRIARENDIPLFENKPLARELFFNVDVGEFIPPDLYHAVAEVLAYIYSLEN</sequence>
<name>A0A1T5LE70_9FIRM</name>
<keyword evidence="6 12" id="KW-0812">Transmembrane</keyword>
<keyword evidence="8 12" id="KW-0653">Protein transport</keyword>
<dbReference type="Gene3D" id="6.10.250.2080">
    <property type="match status" value="1"/>
</dbReference>
<dbReference type="InterPro" id="IPR006135">
    <property type="entry name" value="T3SS_substrate_exporter"/>
</dbReference>
<keyword evidence="5 12" id="KW-1003">Cell membrane</keyword>
<evidence type="ECO:0000256" key="5">
    <source>
        <dbReference type="ARBA" id="ARBA00022475"/>
    </source>
</evidence>
<evidence type="ECO:0000256" key="9">
    <source>
        <dbReference type="ARBA" id="ARBA00022989"/>
    </source>
</evidence>
<evidence type="ECO:0000256" key="6">
    <source>
        <dbReference type="ARBA" id="ARBA00022692"/>
    </source>
</evidence>
<dbReference type="Pfam" id="PF01312">
    <property type="entry name" value="Bac_export_2"/>
    <property type="match status" value="1"/>
</dbReference>
<evidence type="ECO:0000256" key="4">
    <source>
        <dbReference type="ARBA" id="ARBA00022448"/>
    </source>
</evidence>
<comment type="subcellular location">
    <subcellularLocation>
        <location evidence="1">Cell membrane</location>
        <topology evidence="1">Multi-pass membrane protein</topology>
    </subcellularLocation>
</comment>
<accession>A0A1T5LE70</accession>
<gene>
    <name evidence="12" type="primary">flhB</name>
    <name evidence="13" type="ORF">SAMN02194393_02842</name>
</gene>
<keyword evidence="7 12" id="KW-1005">Bacterial flagellum biogenesis</keyword>
<dbReference type="AlphaFoldDB" id="A0A1T5LE70"/>
<keyword evidence="4 12" id="KW-0813">Transport</keyword>
<keyword evidence="13" id="KW-0282">Flagellum</keyword>
<protein>
    <recommendedName>
        <fullName evidence="3 12">Flagellar biosynthetic protein FlhB</fullName>
    </recommendedName>
</protein>
<evidence type="ECO:0000256" key="3">
    <source>
        <dbReference type="ARBA" id="ARBA00021622"/>
    </source>
</evidence>
<evidence type="ECO:0000313" key="14">
    <source>
        <dbReference type="Proteomes" id="UP000190285"/>
    </source>
</evidence>
<organism evidence="13 14">
    <name type="scientific">Maledivibacter halophilus</name>
    <dbReference type="NCBI Taxonomy" id="36842"/>
    <lineage>
        <taxon>Bacteria</taxon>
        <taxon>Bacillati</taxon>
        <taxon>Bacillota</taxon>
        <taxon>Clostridia</taxon>
        <taxon>Peptostreptococcales</taxon>
        <taxon>Caminicellaceae</taxon>
        <taxon>Maledivibacter</taxon>
    </lineage>
</organism>
<dbReference type="InterPro" id="IPR006136">
    <property type="entry name" value="FlhB"/>
</dbReference>
<comment type="similarity">
    <text evidence="2 12">Belongs to the type III secretion exporter family.</text>
</comment>
<keyword evidence="10 12" id="KW-0472">Membrane</keyword>
<dbReference type="InterPro" id="IPR029025">
    <property type="entry name" value="T3SS_substrate_exporter_C"/>
</dbReference>
<proteinExistence type="inferred from homology"/>
<feature type="transmembrane region" description="Helical" evidence="12">
    <location>
        <begin position="193"/>
        <end position="219"/>
    </location>
</feature>
<dbReference type="STRING" id="36842.SAMN02194393_02842"/>
<dbReference type="GO" id="GO:0009306">
    <property type="term" value="P:protein secretion"/>
    <property type="evidence" value="ECO:0007669"/>
    <property type="project" value="InterPro"/>
</dbReference>
<comment type="function">
    <text evidence="12">Required for formation of the rod structure in the basal body of the flagellar apparatus. Together with FliI and FliH, may constitute the export apparatus of flagellin.</text>
</comment>
<dbReference type="PRINTS" id="PR00950">
    <property type="entry name" value="TYPE3IMSPROT"/>
</dbReference>
<reference evidence="13 14" key="1">
    <citation type="submission" date="2017-02" db="EMBL/GenBank/DDBJ databases">
        <authorList>
            <person name="Peterson S.W."/>
        </authorList>
    </citation>
    <scope>NUCLEOTIDE SEQUENCE [LARGE SCALE GENOMIC DNA]</scope>
    <source>
        <strain evidence="13 14">M1</strain>
    </source>
</reference>
<keyword evidence="9 12" id="KW-1133">Transmembrane helix</keyword>
<evidence type="ECO:0000256" key="8">
    <source>
        <dbReference type="ARBA" id="ARBA00022927"/>
    </source>
</evidence>
<evidence type="ECO:0000256" key="12">
    <source>
        <dbReference type="RuleBase" id="RU364091"/>
    </source>
</evidence>
<dbReference type="EMBL" id="FUZT01000006">
    <property type="protein sequence ID" value="SKC74302.1"/>
    <property type="molecule type" value="Genomic_DNA"/>
</dbReference>